<sequence length="61" mass="7060">MTTKEEFNVIELLFLVFSPFKSLSSIIKGFHFYKYFTYSPSFLSAPSTIRRSERLATSQAV</sequence>
<evidence type="ECO:0000313" key="2">
    <source>
        <dbReference type="Proteomes" id="UP000184432"/>
    </source>
</evidence>
<organism evidence="1 2">
    <name type="scientific">Aquimarina spongiae</name>
    <dbReference type="NCBI Taxonomy" id="570521"/>
    <lineage>
        <taxon>Bacteria</taxon>
        <taxon>Pseudomonadati</taxon>
        <taxon>Bacteroidota</taxon>
        <taxon>Flavobacteriia</taxon>
        <taxon>Flavobacteriales</taxon>
        <taxon>Flavobacteriaceae</taxon>
        <taxon>Aquimarina</taxon>
    </lineage>
</organism>
<keyword evidence="2" id="KW-1185">Reference proteome</keyword>
<reference evidence="2" key="1">
    <citation type="submission" date="2016-11" db="EMBL/GenBank/DDBJ databases">
        <authorList>
            <person name="Varghese N."/>
            <person name="Submissions S."/>
        </authorList>
    </citation>
    <scope>NUCLEOTIDE SEQUENCE [LARGE SCALE GENOMIC DNA]</scope>
    <source>
        <strain evidence="2">DSM 22623</strain>
    </source>
</reference>
<dbReference type="Proteomes" id="UP000184432">
    <property type="component" value="Unassembled WGS sequence"/>
</dbReference>
<protein>
    <submittedName>
        <fullName evidence="1">Uncharacterized protein</fullName>
    </submittedName>
</protein>
<name>A0A1M6A2Q5_9FLAO</name>
<dbReference type="AlphaFoldDB" id="A0A1M6A2Q5"/>
<accession>A0A1M6A2Q5</accession>
<evidence type="ECO:0000313" key="1">
    <source>
        <dbReference type="EMBL" id="SHI30688.1"/>
    </source>
</evidence>
<dbReference type="EMBL" id="FQYP01000001">
    <property type="protein sequence ID" value="SHI30688.1"/>
    <property type="molecule type" value="Genomic_DNA"/>
</dbReference>
<proteinExistence type="predicted"/>
<gene>
    <name evidence="1" type="ORF">SAMN04488508_10141</name>
</gene>